<keyword evidence="1" id="KW-0175">Coiled coil</keyword>
<sequence length="221" mass="25535">MMLSASPFHAPSFYTPHMPSPLAERSANVIPRTFTFTMASQTKADKTPIPKRAHKPNPAILSRDAQAQRRRDLFHRKVQNEREERKWETRGEQLERLDFFSDQKRWETAKARQAPKEFDVLDDDLLEEFATAQQSTNLPQLEPEMSEADWVLAQEEQELQELIAAMEAQEQNEDVASQHYGSDDEDYDDIFMECMNNANFAQPNQTANSDYDMDAMDLTDG</sequence>
<proteinExistence type="predicted"/>
<comment type="caution">
    <text evidence="3">The sequence shown here is derived from an EMBL/GenBank/DDBJ whole genome shotgun (WGS) entry which is preliminary data.</text>
</comment>
<dbReference type="Proteomes" id="UP000700596">
    <property type="component" value="Unassembled WGS sequence"/>
</dbReference>
<evidence type="ECO:0000256" key="2">
    <source>
        <dbReference type="SAM" id="MobiDB-lite"/>
    </source>
</evidence>
<feature type="compositionally biased region" description="Acidic residues" evidence="2">
    <location>
        <begin position="211"/>
        <end position="221"/>
    </location>
</feature>
<organism evidence="3 4">
    <name type="scientific">Dendryphion nanum</name>
    <dbReference type="NCBI Taxonomy" id="256645"/>
    <lineage>
        <taxon>Eukaryota</taxon>
        <taxon>Fungi</taxon>
        <taxon>Dikarya</taxon>
        <taxon>Ascomycota</taxon>
        <taxon>Pezizomycotina</taxon>
        <taxon>Dothideomycetes</taxon>
        <taxon>Pleosporomycetidae</taxon>
        <taxon>Pleosporales</taxon>
        <taxon>Torulaceae</taxon>
        <taxon>Dendryphion</taxon>
    </lineage>
</organism>
<evidence type="ECO:0000313" key="4">
    <source>
        <dbReference type="Proteomes" id="UP000700596"/>
    </source>
</evidence>
<keyword evidence="4" id="KW-1185">Reference proteome</keyword>
<gene>
    <name evidence="3" type="ORF">B0J11DRAFT_434694</name>
</gene>
<feature type="region of interest" description="Disordered" evidence="2">
    <location>
        <begin position="202"/>
        <end position="221"/>
    </location>
</feature>
<feature type="region of interest" description="Disordered" evidence="2">
    <location>
        <begin position="41"/>
        <end position="67"/>
    </location>
</feature>
<dbReference type="OrthoDB" id="5279705at2759"/>
<accession>A0A9P9DTU5</accession>
<protein>
    <submittedName>
        <fullName evidence="3">Uncharacterized protein</fullName>
    </submittedName>
</protein>
<feature type="coiled-coil region" evidence="1">
    <location>
        <begin position="145"/>
        <end position="172"/>
    </location>
</feature>
<evidence type="ECO:0000313" key="3">
    <source>
        <dbReference type="EMBL" id="KAH7125166.1"/>
    </source>
</evidence>
<reference evidence="3" key="1">
    <citation type="journal article" date="2021" name="Nat. Commun.">
        <title>Genetic determinants of endophytism in the Arabidopsis root mycobiome.</title>
        <authorList>
            <person name="Mesny F."/>
            <person name="Miyauchi S."/>
            <person name="Thiergart T."/>
            <person name="Pickel B."/>
            <person name="Atanasova L."/>
            <person name="Karlsson M."/>
            <person name="Huettel B."/>
            <person name="Barry K.W."/>
            <person name="Haridas S."/>
            <person name="Chen C."/>
            <person name="Bauer D."/>
            <person name="Andreopoulos W."/>
            <person name="Pangilinan J."/>
            <person name="LaButti K."/>
            <person name="Riley R."/>
            <person name="Lipzen A."/>
            <person name="Clum A."/>
            <person name="Drula E."/>
            <person name="Henrissat B."/>
            <person name="Kohler A."/>
            <person name="Grigoriev I.V."/>
            <person name="Martin F.M."/>
            <person name="Hacquard S."/>
        </authorList>
    </citation>
    <scope>NUCLEOTIDE SEQUENCE</scope>
    <source>
        <strain evidence="3">MPI-CAGE-CH-0243</strain>
    </source>
</reference>
<evidence type="ECO:0000256" key="1">
    <source>
        <dbReference type="SAM" id="Coils"/>
    </source>
</evidence>
<dbReference type="EMBL" id="JAGMWT010000007">
    <property type="protein sequence ID" value="KAH7125166.1"/>
    <property type="molecule type" value="Genomic_DNA"/>
</dbReference>
<dbReference type="AlphaFoldDB" id="A0A9P9DTU5"/>
<name>A0A9P9DTU5_9PLEO</name>